<evidence type="ECO:0000256" key="10">
    <source>
        <dbReference type="ARBA" id="ARBA00022989"/>
    </source>
</evidence>
<dbReference type="InterPro" id="IPR016483">
    <property type="entry name" value="UCP006404_Pept_M50_CBS"/>
</dbReference>
<evidence type="ECO:0000256" key="11">
    <source>
        <dbReference type="ARBA" id="ARBA00023049"/>
    </source>
</evidence>
<comment type="similarity">
    <text evidence="2 14">Belongs to the peptidase M50B family.</text>
</comment>
<keyword evidence="9 14" id="KW-0862">Zinc</keyword>
<dbReference type="InterPro" id="IPR046342">
    <property type="entry name" value="CBS_dom_sf"/>
</dbReference>
<feature type="domain" description="Peptidase M50" evidence="17">
    <location>
        <begin position="141"/>
        <end position="197"/>
    </location>
</feature>
<evidence type="ECO:0000256" key="6">
    <source>
        <dbReference type="ARBA" id="ARBA00022723"/>
    </source>
</evidence>
<feature type="transmembrane region" description="Helical" evidence="14">
    <location>
        <begin position="209"/>
        <end position="230"/>
    </location>
</feature>
<evidence type="ECO:0000256" key="2">
    <source>
        <dbReference type="ARBA" id="ARBA00007931"/>
    </source>
</evidence>
<keyword evidence="10 14" id="KW-1133">Transmembrane helix</keyword>
<keyword evidence="11 14" id="KW-0482">Metalloprotease</keyword>
<keyword evidence="13 14" id="KW-0472">Membrane</keyword>
<dbReference type="EMBL" id="BONQ01000179">
    <property type="protein sequence ID" value="GIG52447.1"/>
    <property type="molecule type" value="Genomic_DNA"/>
</dbReference>
<protein>
    <recommendedName>
        <fullName evidence="14">Zinc metalloprotease</fullName>
    </recommendedName>
</protein>
<feature type="transmembrane region" description="Helical" evidence="14">
    <location>
        <begin position="107"/>
        <end position="134"/>
    </location>
</feature>
<reference evidence="18" key="1">
    <citation type="submission" date="2021-01" db="EMBL/GenBank/DDBJ databases">
        <title>Whole genome shotgun sequence of Dactylosporangium siamense NBRC 106093.</title>
        <authorList>
            <person name="Komaki H."/>
            <person name="Tamura T."/>
        </authorList>
    </citation>
    <scope>NUCLEOTIDE SEQUENCE</scope>
    <source>
        <strain evidence="18">NBRC 106093</strain>
    </source>
</reference>
<evidence type="ECO:0000313" key="18">
    <source>
        <dbReference type="EMBL" id="GIG52447.1"/>
    </source>
</evidence>
<comment type="caution">
    <text evidence="18">The sequence shown here is derived from an EMBL/GenBank/DDBJ whole genome shotgun (WGS) entry which is preliminary data.</text>
</comment>
<feature type="transmembrane region" description="Helical" evidence="14">
    <location>
        <begin position="7"/>
        <end position="28"/>
    </location>
</feature>
<feature type="domain" description="Peptidase M50" evidence="17">
    <location>
        <begin position="57"/>
        <end position="123"/>
    </location>
</feature>
<evidence type="ECO:0000256" key="13">
    <source>
        <dbReference type="ARBA" id="ARBA00023136"/>
    </source>
</evidence>
<dbReference type="RefSeq" id="WP_203854036.1">
    <property type="nucleotide sequence ID" value="NZ_BAAAVW010000003.1"/>
</dbReference>
<dbReference type="GO" id="GO:0008237">
    <property type="term" value="F:metallopeptidase activity"/>
    <property type="evidence" value="ECO:0007669"/>
    <property type="project" value="UniProtKB-UniRule"/>
</dbReference>
<evidence type="ECO:0000259" key="17">
    <source>
        <dbReference type="Pfam" id="PF02163"/>
    </source>
</evidence>
<dbReference type="PANTHER" id="PTHR39188:SF3">
    <property type="entry name" value="STAGE IV SPORULATION PROTEIN FB"/>
    <property type="match status" value="1"/>
</dbReference>
<evidence type="ECO:0000256" key="4">
    <source>
        <dbReference type="ARBA" id="ARBA00022670"/>
    </source>
</evidence>
<keyword evidence="3 14" id="KW-1003">Cell membrane</keyword>
<keyword evidence="6 14" id="KW-0479">Metal-binding</keyword>
<dbReference type="PANTHER" id="PTHR39188">
    <property type="entry name" value="MEMBRANE-ASSOCIATED ZINC METALLOPROTEASE M50B"/>
    <property type="match status" value="1"/>
</dbReference>
<feature type="binding site" evidence="16">
    <location>
        <position position="166"/>
    </location>
    <ligand>
        <name>Zn(2+)</name>
        <dbReference type="ChEBI" id="CHEBI:29105"/>
        <note>catalytic</note>
    </ligand>
</feature>
<evidence type="ECO:0000256" key="9">
    <source>
        <dbReference type="ARBA" id="ARBA00022833"/>
    </source>
</evidence>
<feature type="active site" evidence="15">
    <location>
        <position position="68"/>
    </location>
</feature>
<evidence type="ECO:0000256" key="12">
    <source>
        <dbReference type="ARBA" id="ARBA00023122"/>
    </source>
</evidence>
<dbReference type="Gene3D" id="3.10.580.10">
    <property type="entry name" value="CBS-domain"/>
    <property type="match status" value="1"/>
</dbReference>
<dbReference type="CDD" id="cd06164">
    <property type="entry name" value="S2P-M50_SpoIVFB_CBS"/>
    <property type="match status" value="1"/>
</dbReference>
<dbReference type="SUPFAM" id="SSF54631">
    <property type="entry name" value="CBS-domain pair"/>
    <property type="match status" value="1"/>
</dbReference>
<feature type="binding site" evidence="16">
    <location>
        <position position="67"/>
    </location>
    <ligand>
        <name>Zn(2+)</name>
        <dbReference type="ChEBI" id="CHEBI:29105"/>
        <note>catalytic</note>
    </ligand>
</feature>
<feature type="transmembrane region" description="Helical" evidence="14">
    <location>
        <begin position="48"/>
        <end position="66"/>
    </location>
</feature>
<evidence type="ECO:0000256" key="7">
    <source>
        <dbReference type="ARBA" id="ARBA00022737"/>
    </source>
</evidence>
<keyword evidence="7" id="KW-0677">Repeat</keyword>
<dbReference type="InterPro" id="IPR008915">
    <property type="entry name" value="Peptidase_M50"/>
</dbReference>
<dbReference type="Pfam" id="PF02163">
    <property type="entry name" value="Peptidase_M50"/>
    <property type="match status" value="2"/>
</dbReference>
<evidence type="ECO:0000256" key="5">
    <source>
        <dbReference type="ARBA" id="ARBA00022692"/>
    </source>
</evidence>
<gene>
    <name evidence="18" type="primary">rip3</name>
    <name evidence="18" type="ORF">Dsi01nite_104880</name>
</gene>
<comment type="cofactor">
    <cofactor evidence="14 16">
        <name>Zn(2+)</name>
        <dbReference type="ChEBI" id="CHEBI:29105"/>
    </cofactor>
    <text evidence="14 16">Binds 1 zinc ion per subunit.</text>
</comment>
<feature type="transmembrane region" description="Helical" evidence="14">
    <location>
        <begin position="183"/>
        <end position="203"/>
    </location>
</feature>
<sequence>MKQTLRFGRIAGIPVGVHWSVLVVMFLLADRLAVVVLPASVPDLPWTVAWLLGVGSAALFLLSLFAHELAHALVARHFGIQVERLTLWLLGGVAEFRDEPPDARSDLLVAAAGPLTSLVAGVGSGSAALLLSLLGGPPAVVAAAGWLAMINVVLAVFNLLPGAPLDGGRMLRAALWWWRGDRVRAALTATRIGHALGVTMLLVGLAELLVFRALSGVWLGILGWFVLAAASAEGAGVRTRATLDGLPVRAVMQADPVCGAPDQSIESFALTAAGSRQRVFPLCDDAGRPTGMVQLATLAQVPVPDRSSTTLRQIARPATLVDAAQTVASVALPAPDDRAAVVDGGRLVGVLSADDVARAIELARLRAPGVSRTG</sequence>
<dbReference type="AlphaFoldDB" id="A0A919PY13"/>
<accession>A0A919PY13</accession>
<keyword evidence="19" id="KW-1185">Reference proteome</keyword>
<keyword evidence="5 14" id="KW-0812">Transmembrane</keyword>
<dbReference type="Proteomes" id="UP000660611">
    <property type="component" value="Unassembled WGS sequence"/>
</dbReference>
<evidence type="ECO:0000256" key="8">
    <source>
        <dbReference type="ARBA" id="ARBA00022801"/>
    </source>
</evidence>
<organism evidence="18 19">
    <name type="scientific">Dactylosporangium siamense</name>
    <dbReference type="NCBI Taxonomy" id="685454"/>
    <lineage>
        <taxon>Bacteria</taxon>
        <taxon>Bacillati</taxon>
        <taxon>Actinomycetota</taxon>
        <taxon>Actinomycetes</taxon>
        <taxon>Micromonosporales</taxon>
        <taxon>Micromonosporaceae</taxon>
        <taxon>Dactylosporangium</taxon>
    </lineage>
</organism>
<keyword evidence="8 14" id="KW-0378">Hydrolase</keyword>
<keyword evidence="12" id="KW-0129">CBS domain</keyword>
<evidence type="ECO:0000256" key="14">
    <source>
        <dbReference type="PIRNR" id="PIRNR006404"/>
    </source>
</evidence>
<evidence type="ECO:0000256" key="16">
    <source>
        <dbReference type="PIRSR" id="PIRSR006404-2"/>
    </source>
</evidence>
<dbReference type="GO" id="GO:0005886">
    <property type="term" value="C:plasma membrane"/>
    <property type="evidence" value="ECO:0007669"/>
    <property type="project" value="UniProtKB-SubCell"/>
</dbReference>
<feature type="transmembrane region" description="Helical" evidence="14">
    <location>
        <begin position="140"/>
        <end position="162"/>
    </location>
</feature>
<evidence type="ECO:0000313" key="19">
    <source>
        <dbReference type="Proteomes" id="UP000660611"/>
    </source>
</evidence>
<keyword evidence="4 14" id="KW-0645">Protease</keyword>
<evidence type="ECO:0000256" key="3">
    <source>
        <dbReference type="ARBA" id="ARBA00022475"/>
    </source>
</evidence>
<dbReference type="GO" id="GO:0006508">
    <property type="term" value="P:proteolysis"/>
    <property type="evidence" value="ECO:0007669"/>
    <property type="project" value="UniProtKB-KW"/>
</dbReference>
<comment type="subcellular location">
    <subcellularLocation>
        <location evidence="1 14">Cell membrane</location>
        <topology evidence="1 14">Multi-pass membrane protein</topology>
    </subcellularLocation>
</comment>
<evidence type="ECO:0000256" key="1">
    <source>
        <dbReference type="ARBA" id="ARBA00004651"/>
    </source>
</evidence>
<feature type="binding site" evidence="16">
    <location>
        <position position="71"/>
    </location>
    <ligand>
        <name>Zn(2+)</name>
        <dbReference type="ChEBI" id="CHEBI:29105"/>
        <note>catalytic</note>
    </ligand>
</feature>
<dbReference type="GO" id="GO:0046872">
    <property type="term" value="F:metal ion binding"/>
    <property type="evidence" value="ECO:0007669"/>
    <property type="project" value="UniProtKB-UniRule"/>
</dbReference>
<name>A0A919PY13_9ACTN</name>
<dbReference type="PIRSF" id="PIRSF006404">
    <property type="entry name" value="UCP006404_Pept_M50_CBS"/>
    <property type="match status" value="1"/>
</dbReference>
<proteinExistence type="inferred from homology"/>
<evidence type="ECO:0000256" key="15">
    <source>
        <dbReference type="PIRSR" id="PIRSR006404-1"/>
    </source>
</evidence>